<sequence length="125" mass="12317">MTVPAALPGAPVRGDQLGNLAKMPGPAPASGAAAPGATFTCDLLGERLPATDPTGARTGATYDDLGRQVTSTVIEGRPAQGASTTTLSYDGAGNLLATKSPAGLTTSGTYNAAVPRSPPRTPRAA</sequence>
<reference evidence="2" key="1">
    <citation type="journal article" date="2015" name="Genome Announc.">
        <title>Draft Genome Sequence of Thiostrepton-Producing Streptomyces azureus ATCC 14921.</title>
        <authorList>
            <person name="Sakihara K."/>
            <person name="Maeda J."/>
            <person name="Tashiro K."/>
            <person name="Fujino Y."/>
            <person name="Kuhara S."/>
            <person name="Ohshima T."/>
            <person name="Ogata S."/>
            <person name="Doi K."/>
        </authorList>
    </citation>
    <scope>NUCLEOTIDE SEQUENCE [LARGE SCALE GENOMIC DNA]</scope>
    <source>
        <strain evidence="2">ATCC14921</strain>
    </source>
</reference>
<dbReference type="EMBL" id="DF968285">
    <property type="protein sequence ID" value="GAP48946.1"/>
    <property type="molecule type" value="Genomic_DNA"/>
</dbReference>
<dbReference type="InterPro" id="IPR006530">
    <property type="entry name" value="YD"/>
</dbReference>
<name>A0A0K8PM55_STRAJ</name>
<feature type="region of interest" description="Disordered" evidence="1">
    <location>
        <begin position="1"/>
        <end position="35"/>
    </location>
</feature>
<dbReference type="Gene3D" id="2.180.10.10">
    <property type="entry name" value="RHS repeat-associated core"/>
    <property type="match status" value="1"/>
</dbReference>
<dbReference type="NCBIfam" id="TIGR01643">
    <property type="entry name" value="YD_repeat_2x"/>
    <property type="match status" value="1"/>
</dbReference>
<evidence type="ECO:0008006" key="4">
    <source>
        <dbReference type="Google" id="ProtNLM"/>
    </source>
</evidence>
<accession>A0A0K8PM55</accession>
<feature type="compositionally biased region" description="Pro residues" evidence="1">
    <location>
        <begin position="116"/>
        <end position="125"/>
    </location>
</feature>
<gene>
    <name evidence="2" type="ORF">SAZU_3811</name>
</gene>
<feature type="region of interest" description="Disordered" evidence="1">
    <location>
        <begin position="100"/>
        <end position="125"/>
    </location>
</feature>
<keyword evidence="3" id="KW-1185">Reference proteome</keyword>
<protein>
    <recommendedName>
        <fullName evidence="4">YD repeat-containing protein</fullName>
    </recommendedName>
</protein>
<evidence type="ECO:0000313" key="3">
    <source>
        <dbReference type="Proteomes" id="UP000053859"/>
    </source>
</evidence>
<evidence type="ECO:0000313" key="2">
    <source>
        <dbReference type="EMBL" id="GAP48946.1"/>
    </source>
</evidence>
<dbReference type="AlphaFoldDB" id="A0A0K8PM55"/>
<dbReference type="PATRIC" id="fig|146537.3.peg.4011"/>
<dbReference type="Proteomes" id="UP000053859">
    <property type="component" value="Unassembled WGS sequence"/>
</dbReference>
<proteinExistence type="predicted"/>
<evidence type="ECO:0000256" key="1">
    <source>
        <dbReference type="SAM" id="MobiDB-lite"/>
    </source>
</evidence>
<organism evidence="2 3">
    <name type="scientific">Streptomyces azureus</name>
    <dbReference type="NCBI Taxonomy" id="146537"/>
    <lineage>
        <taxon>Bacteria</taxon>
        <taxon>Bacillati</taxon>
        <taxon>Actinomycetota</taxon>
        <taxon>Actinomycetes</taxon>
        <taxon>Kitasatosporales</taxon>
        <taxon>Streptomycetaceae</taxon>
        <taxon>Streptomyces</taxon>
    </lineage>
</organism>